<dbReference type="AlphaFoldDB" id="A0A443S772"/>
<dbReference type="Proteomes" id="UP000288716">
    <property type="component" value="Unassembled WGS sequence"/>
</dbReference>
<dbReference type="GO" id="GO:0034626">
    <property type="term" value="P:fatty acid elongation, polyunsaturated fatty acid"/>
    <property type="evidence" value="ECO:0007669"/>
    <property type="project" value="TreeGrafter"/>
</dbReference>
<dbReference type="GO" id="GO:0009922">
    <property type="term" value="F:fatty acid elongase activity"/>
    <property type="evidence" value="ECO:0007669"/>
    <property type="project" value="UniProtKB-EC"/>
</dbReference>
<comment type="catalytic activity">
    <reaction evidence="10">
        <text>a very-long-chain acyl-CoA + malonyl-CoA + H(+) = a very-long-chain 3-oxoacyl-CoA + CO2 + CoA</text>
        <dbReference type="Rhea" id="RHEA:32727"/>
        <dbReference type="ChEBI" id="CHEBI:15378"/>
        <dbReference type="ChEBI" id="CHEBI:16526"/>
        <dbReference type="ChEBI" id="CHEBI:57287"/>
        <dbReference type="ChEBI" id="CHEBI:57384"/>
        <dbReference type="ChEBI" id="CHEBI:90725"/>
        <dbReference type="ChEBI" id="CHEBI:90736"/>
        <dbReference type="EC" id="2.3.1.199"/>
    </reaction>
</comment>
<dbReference type="OrthoDB" id="434092at2759"/>
<dbReference type="PANTHER" id="PTHR11157">
    <property type="entry name" value="FATTY ACID ACYL TRANSFERASE-RELATED"/>
    <property type="match status" value="1"/>
</dbReference>
<comment type="subcellular location">
    <subcellularLocation>
        <location evidence="1">Membrane</location>
        <topology evidence="1">Multi-pass membrane protein</topology>
    </subcellularLocation>
</comment>
<comment type="caution">
    <text evidence="11">The sequence shown here is derived from an EMBL/GenBank/DDBJ whole genome shotgun (WGS) entry which is preliminary data.</text>
</comment>
<keyword evidence="12" id="KW-1185">Reference proteome</keyword>
<protein>
    <recommendedName>
        <fullName evidence="10">Elongation of very long chain fatty acids protein</fullName>
        <ecNumber evidence="10">2.3.1.199</ecNumber>
    </recommendedName>
    <alternativeName>
        <fullName evidence="10">Very-long-chain 3-oxoacyl-CoA synthase</fullName>
    </alternativeName>
</protein>
<feature type="transmembrane region" description="Helical" evidence="10">
    <location>
        <begin position="17"/>
        <end position="37"/>
    </location>
</feature>
<evidence type="ECO:0000256" key="10">
    <source>
        <dbReference type="RuleBase" id="RU361115"/>
    </source>
</evidence>
<feature type="transmembrane region" description="Helical" evidence="10">
    <location>
        <begin position="191"/>
        <end position="212"/>
    </location>
</feature>
<reference evidence="11 12" key="1">
    <citation type="journal article" date="2018" name="Gigascience">
        <title>Genomes of trombidid mites reveal novel predicted allergens and laterally-transferred genes associated with secondary metabolism.</title>
        <authorList>
            <person name="Dong X."/>
            <person name="Chaisiri K."/>
            <person name="Xia D."/>
            <person name="Armstrong S.D."/>
            <person name="Fang Y."/>
            <person name="Donnelly M.J."/>
            <person name="Kadowaki T."/>
            <person name="McGarry J.W."/>
            <person name="Darby A.C."/>
            <person name="Makepeace B.L."/>
        </authorList>
    </citation>
    <scope>NUCLEOTIDE SEQUENCE [LARGE SCALE GENOMIC DNA]</scope>
    <source>
        <strain evidence="11">UoL-UT</strain>
    </source>
</reference>
<dbReference type="GO" id="GO:0005789">
    <property type="term" value="C:endoplasmic reticulum membrane"/>
    <property type="evidence" value="ECO:0007669"/>
    <property type="project" value="TreeGrafter"/>
</dbReference>
<dbReference type="InterPro" id="IPR002076">
    <property type="entry name" value="ELO_fam"/>
</dbReference>
<evidence type="ECO:0000256" key="3">
    <source>
        <dbReference type="ARBA" id="ARBA00022679"/>
    </source>
</evidence>
<name>A0A443S772_9ACAR</name>
<proteinExistence type="inferred from homology"/>
<keyword evidence="6 10" id="KW-1133">Transmembrane helix</keyword>
<feature type="non-terminal residue" evidence="11">
    <location>
        <position position="1"/>
    </location>
</feature>
<keyword evidence="3 10" id="KW-0808">Transferase</keyword>
<evidence type="ECO:0000256" key="9">
    <source>
        <dbReference type="ARBA" id="ARBA00023160"/>
    </source>
</evidence>
<dbReference type="GO" id="GO:0042761">
    <property type="term" value="P:very long-chain fatty acid biosynthetic process"/>
    <property type="evidence" value="ECO:0007669"/>
    <property type="project" value="TreeGrafter"/>
</dbReference>
<keyword evidence="7 10" id="KW-0443">Lipid metabolism</keyword>
<evidence type="ECO:0000256" key="6">
    <source>
        <dbReference type="ARBA" id="ARBA00022989"/>
    </source>
</evidence>
<feature type="transmembrane region" description="Helical" evidence="10">
    <location>
        <begin position="105"/>
        <end position="125"/>
    </location>
</feature>
<evidence type="ECO:0000256" key="2">
    <source>
        <dbReference type="ARBA" id="ARBA00022516"/>
    </source>
</evidence>
<feature type="transmembrane region" description="Helical" evidence="10">
    <location>
        <begin position="224"/>
        <end position="244"/>
    </location>
</feature>
<dbReference type="EC" id="2.3.1.199" evidence="10"/>
<keyword evidence="2 10" id="KW-0444">Lipid biosynthesis</keyword>
<accession>A0A443S772</accession>
<dbReference type="GO" id="GO:0030148">
    <property type="term" value="P:sphingolipid biosynthetic process"/>
    <property type="evidence" value="ECO:0007669"/>
    <property type="project" value="TreeGrafter"/>
</dbReference>
<dbReference type="EMBL" id="NCKV01006512">
    <property type="protein sequence ID" value="RWS23398.1"/>
    <property type="molecule type" value="Genomic_DNA"/>
</dbReference>
<gene>
    <name evidence="11" type="ORF">B4U80_10004</name>
</gene>
<dbReference type="Pfam" id="PF01151">
    <property type="entry name" value="ELO"/>
    <property type="match status" value="1"/>
</dbReference>
<feature type="transmembrane region" description="Helical" evidence="10">
    <location>
        <begin position="58"/>
        <end position="79"/>
    </location>
</feature>
<evidence type="ECO:0000256" key="1">
    <source>
        <dbReference type="ARBA" id="ARBA00004141"/>
    </source>
</evidence>
<organism evidence="11 12">
    <name type="scientific">Leptotrombidium deliense</name>
    <dbReference type="NCBI Taxonomy" id="299467"/>
    <lineage>
        <taxon>Eukaryota</taxon>
        <taxon>Metazoa</taxon>
        <taxon>Ecdysozoa</taxon>
        <taxon>Arthropoda</taxon>
        <taxon>Chelicerata</taxon>
        <taxon>Arachnida</taxon>
        <taxon>Acari</taxon>
        <taxon>Acariformes</taxon>
        <taxon>Trombidiformes</taxon>
        <taxon>Prostigmata</taxon>
        <taxon>Anystina</taxon>
        <taxon>Parasitengona</taxon>
        <taxon>Trombiculoidea</taxon>
        <taxon>Trombiculidae</taxon>
        <taxon>Leptotrombidium</taxon>
    </lineage>
</organism>
<evidence type="ECO:0000256" key="5">
    <source>
        <dbReference type="ARBA" id="ARBA00022832"/>
    </source>
</evidence>
<dbReference type="GO" id="GO:0019367">
    <property type="term" value="P:fatty acid elongation, saturated fatty acid"/>
    <property type="evidence" value="ECO:0007669"/>
    <property type="project" value="TreeGrafter"/>
</dbReference>
<feature type="transmembrane region" description="Helical" evidence="10">
    <location>
        <begin position="137"/>
        <end position="154"/>
    </location>
</feature>
<feature type="transmembrane region" description="Helical" evidence="10">
    <location>
        <begin position="160"/>
        <end position="179"/>
    </location>
</feature>
<comment type="similarity">
    <text evidence="10">Belongs to the ELO family.</text>
</comment>
<keyword evidence="5 10" id="KW-0276">Fatty acid metabolism</keyword>
<sequence length="309" mass="36238">YTVFIFFKLLDERVKDWYFIANPLPILSFTVTYLITVKIIGPKIMRNRKAFELRKAMIAYNTTMVITSLVMFIEMANLIEWGKYAFTCQKVDTSTADVPMRMCNIGWYFLVTKFIEYIDTIFFVLRKKENQVTTLHIIHHASVPISVWFGFKFAPGGNNALFPVMNSFVHVIMYLYYGLSAFGPKVQKYLWWKRYITSMQLIQFVILLIHGVHKYVNDCDFPKVFLWLNIGNAVIFFALFFDFYRTSYVKIDKKVKIDEMPATTSDAKCAPNKLKAVDVYSILYKTIAKNSFSKQLWSLTLFKFKSKLC</sequence>
<evidence type="ECO:0000256" key="8">
    <source>
        <dbReference type="ARBA" id="ARBA00023136"/>
    </source>
</evidence>
<keyword evidence="8 10" id="KW-0472">Membrane</keyword>
<keyword evidence="9 10" id="KW-0275">Fatty acid biosynthesis</keyword>
<evidence type="ECO:0000313" key="11">
    <source>
        <dbReference type="EMBL" id="RWS23398.1"/>
    </source>
</evidence>
<dbReference type="PANTHER" id="PTHR11157:SF69">
    <property type="entry name" value="ELONGATION OF VERY LONG CHAIN FATTY ACIDS PROTEIN 7"/>
    <property type="match status" value="1"/>
</dbReference>
<dbReference type="STRING" id="299467.A0A443S772"/>
<dbReference type="VEuPathDB" id="VectorBase:LDEU008642"/>
<evidence type="ECO:0000256" key="4">
    <source>
        <dbReference type="ARBA" id="ARBA00022692"/>
    </source>
</evidence>
<evidence type="ECO:0000313" key="12">
    <source>
        <dbReference type="Proteomes" id="UP000288716"/>
    </source>
</evidence>
<evidence type="ECO:0000256" key="7">
    <source>
        <dbReference type="ARBA" id="ARBA00023098"/>
    </source>
</evidence>
<dbReference type="GO" id="GO:0034625">
    <property type="term" value="P:fatty acid elongation, monounsaturated fatty acid"/>
    <property type="evidence" value="ECO:0007669"/>
    <property type="project" value="TreeGrafter"/>
</dbReference>
<keyword evidence="4 10" id="KW-0812">Transmembrane</keyword>